<dbReference type="InterPro" id="IPR010530">
    <property type="entry name" value="B12D"/>
</dbReference>
<dbReference type="Pfam" id="PF06522">
    <property type="entry name" value="B12D"/>
    <property type="match status" value="1"/>
</dbReference>
<name>D2H378_AILME</name>
<dbReference type="PANTHER" id="PTHR14256:SF5">
    <property type="entry name" value="NADH DEHYDROGENASE [UBIQUINONE] 1 ALPHA SUBCOMPLEX SUBUNIT 4-LIKE 2"/>
    <property type="match status" value="1"/>
</dbReference>
<sequence>WDRKNNPEPWNRLSPNDQYKFLAVSTDYKKLKKDRPDF</sequence>
<dbReference type="InParanoid" id="D2H378"/>
<feature type="non-terminal residue" evidence="1">
    <location>
        <position position="1"/>
    </location>
</feature>
<reference evidence="1" key="1">
    <citation type="journal article" date="2010" name="Nature">
        <title>The sequence and de novo assembly of the giant panda genome.</title>
        <authorList>
            <person name="Li R."/>
            <person name="Fan W."/>
            <person name="Tian G."/>
            <person name="Zhu H."/>
            <person name="He L."/>
            <person name="Cai J."/>
            <person name="Huang Q."/>
            <person name="Cai Q."/>
            <person name="Li B."/>
            <person name="Bai Y."/>
            <person name="Zhang Z."/>
            <person name="Zhang Y."/>
            <person name="Wang W."/>
            <person name="Li J."/>
            <person name="Wei F."/>
            <person name="Li H."/>
            <person name="Jian M."/>
            <person name="Li J."/>
            <person name="Zhang Z."/>
            <person name="Nielsen R."/>
            <person name="Li D."/>
            <person name="Gu W."/>
            <person name="Yang Z."/>
            <person name="Xuan Z."/>
            <person name="Ryder O.A."/>
            <person name="Leung F.C."/>
            <person name="Zhou Y."/>
            <person name="Cao J."/>
            <person name="Sun X."/>
            <person name="Fu Y."/>
            <person name="Fang X."/>
            <person name="Guo X."/>
            <person name="Wang B."/>
            <person name="Hou R."/>
            <person name="Shen F."/>
            <person name="Mu B."/>
            <person name="Ni P."/>
            <person name="Lin R."/>
            <person name="Qian W."/>
            <person name="Wang G."/>
            <person name="Yu C."/>
            <person name="Nie W."/>
            <person name="Wang J."/>
            <person name="Wu Z."/>
            <person name="Liang H."/>
            <person name="Min J."/>
            <person name="Wu Q."/>
            <person name="Cheng S."/>
            <person name="Ruan J."/>
            <person name="Wang M."/>
            <person name="Shi Z."/>
            <person name="Wen M."/>
            <person name="Liu B."/>
            <person name="Ren X."/>
            <person name="Zheng H."/>
            <person name="Dong D."/>
            <person name="Cook K."/>
            <person name="Shan G."/>
            <person name="Zhang H."/>
            <person name="Kosiol C."/>
            <person name="Xie X."/>
            <person name="Lu Z."/>
            <person name="Zheng H."/>
            <person name="Li Y."/>
            <person name="Steiner C.C."/>
            <person name="Lam T.T."/>
            <person name="Lin S."/>
            <person name="Zhang Q."/>
            <person name="Li G."/>
            <person name="Tian J."/>
            <person name="Gong T."/>
            <person name="Liu H."/>
            <person name="Zhang D."/>
            <person name="Fang L."/>
            <person name="Ye C."/>
            <person name="Zhang J."/>
            <person name="Hu W."/>
            <person name="Xu A."/>
            <person name="Ren Y."/>
            <person name="Zhang G."/>
            <person name="Bruford M.W."/>
            <person name="Li Q."/>
            <person name="Ma L."/>
            <person name="Guo Y."/>
            <person name="An N."/>
            <person name="Hu Y."/>
            <person name="Zheng Y."/>
            <person name="Shi Y."/>
            <person name="Li Z."/>
            <person name="Liu Q."/>
            <person name="Chen Y."/>
            <person name="Zhao J."/>
            <person name="Qu N."/>
            <person name="Zhao S."/>
            <person name="Tian F."/>
            <person name="Wang X."/>
            <person name="Wang H."/>
            <person name="Xu L."/>
            <person name="Liu X."/>
            <person name="Vinar T."/>
            <person name="Wang Y."/>
            <person name="Lam T.W."/>
            <person name="Yiu S.M."/>
            <person name="Liu S."/>
            <person name="Zhang H."/>
            <person name="Li D."/>
            <person name="Huang Y."/>
            <person name="Wang X."/>
            <person name="Yang G."/>
            <person name="Jiang Z."/>
            <person name="Wang J."/>
            <person name="Qin N."/>
            <person name="Li L."/>
            <person name="Li J."/>
            <person name="Bolund L."/>
            <person name="Kristiansen K."/>
            <person name="Wong G.K."/>
            <person name="Olson M."/>
            <person name="Zhang X."/>
            <person name="Li S."/>
            <person name="Yang H."/>
            <person name="Wang J."/>
            <person name="Wang J."/>
        </authorList>
    </citation>
    <scope>NUCLEOTIDE SEQUENCE [LARGE SCALE GENOMIC DNA]</scope>
</reference>
<protein>
    <submittedName>
        <fullName evidence="1">Uncharacterized protein</fullName>
    </submittedName>
</protein>
<feature type="non-terminal residue" evidence="1">
    <location>
        <position position="38"/>
    </location>
</feature>
<dbReference type="AlphaFoldDB" id="D2H378"/>
<proteinExistence type="predicted"/>
<accession>D2H378</accession>
<organism evidence="1">
    <name type="scientific">Ailuropoda melanoleuca</name>
    <name type="common">Giant panda</name>
    <dbReference type="NCBI Taxonomy" id="9646"/>
    <lineage>
        <taxon>Eukaryota</taxon>
        <taxon>Metazoa</taxon>
        <taxon>Chordata</taxon>
        <taxon>Craniata</taxon>
        <taxon>Vertebrata</taxon>
        <taxon>Euteleostomi</taxon>
        <taxon>Mammalia</taxon>
        <taxon>Eutheria</taxon>
        <taxon>Laurasiatheria</taxon>
        <taxon>Carnivora</taxon>
        <taxon>Caniformia</taxon>
        <taxon>Ursidae</taxon>
        <taxon>Ailuropoda</taxon>
    </lineage>
</organism>
<dbReference type="PANTHER" id="PTHR14256">
    <property type="entry name" value="NADH-UBIQUINONE OXIDOREDUCTASE MLRQ SUBUNIT"/>
    <property type="match status" value="1"/>
</dbReference>
<gene>
    <name evidence="1" type="ORF">PANDA_004115</name>
</gene>
<dbReference type="HOGENOM" id="CLU_181002_0_0_1"/>
<dbReference type="EMBL" id="GL192457">
    <property type="protein sequence ID" value="EFB28876.1"/>
    <property type="molecule type" value="Genomic_DNA"/>
</dbReference>
<evidence type="ECO:0000313" key="1">
    <source>
        <dbReference type="EMBL" id="EFB28876.1"/>
    </source>
</evidence>